<dbReference type="Gene3D" id="2.40.10.270">
    <property type="entry name" value="Bacteriophage SPP1 head-tail adaptor protein"/>
    <property type="match status" value="1"/>
</dbReference>
<name>A0ABY5XN20_RHISU</name>
<protein>
    <submittedName>
        <fullName evidence="1">Head-tail adaptor protein</fullName>
    </submittedName>
</protein>
<dbReference type="InterPro" id="IPR038666">
    <property type="entry name" value="SSP1_head-tail_sf"/>
</dbReference>
<dbReference type="Proteomes" id="UP001060123">
    <property type="component" value="Chromosome"/>
</dbReference>
<evidence type="ECO:0000313" key="1">
    <source>
        <dbReference type="EMBL" id="UWU16009.1"/>
    </source>
</evidence>
<keyword evidence="2" id="KW-1185">Reference proteome</keyword>
<reference evidence="1" key="1">
    <citation type="submission" date="2022-09" db="EMBL/GenBank/DDBJ databases">
        <title>Australian commercial rhizobial inoculants.</title>
        <authorList>
            <person name="Kohlmeier M.G."/>
            <person name="O'Hara G.W."/>
            <person name="Colombi E."/>
            <person name="Ramsay J.P."/>
            <person name="Terpolilli J."/>
        </authorList>
    </citation>
    <scope>NUCLEOTIDE SEQUENCE</scope>
    <source>
        <strain evidence="1">WSM1592</strain>
    </source>
</reference>
<evidence type="ECO:0000313" key="2">
    <source>
        <dbReference type="Proteomes" id="UP001060123"/>
    </source>
</evidence>
<dbReference type="EMBL" id="CP104143">
    <property type="protein sequence ID" value="UWU16009.1"/>
    <property type="molecule type" value="Genomic_DNA"/>
</dbReference>
<accession>A0ABY5XN20</accession>
<gene>
    <name evidence="1" type="ORF">N2599_08440</name>
</gene>
<proteinExistence type="predicted"/>
<dbReference type="RefSeq" id="WP_037144051.1">
    <property type="nucleotide sequence ID" value="NZ_CP104143.1"/>
</dbReference>
<sequence>MTGGAGALRERVFLQKQAGGGGGSVGFNGAWETKLSAACRIQPLLGGKTLILTMRGQPALDAVDSTWRARNARSGTVYNIRSVEPDESYDFWTLLAESGVN</sequence>
<organism evidence="1 2">
    <name type="scientific">Rhizobium sullae</name>
    <name type="common">Rhizobium hedysari</name>
    <dbReference type="NCBI Taxonomy" id="50338"/>
    <lineage>
        <taxon>Bacteria</taxon>
        <taxon>Pseudomonadati</taxon>
        <taxon>Pseudomonadota</taxon>
        <taxon>Alphaproteobacteria</taxon>
        <taxon>Hyphomicrobiales</taxon>
        <taxon>Rhizobiaceae</taxon>
        <taxon>Rhizobium/Agrobacterium group</taxon>
        <taxon>Rhizobium</taxon>
    </lineage>
</organism>